<gene>
    <name evidence="1" type="ORF">SAMN05192574_102712</name>
</gene>
<protein>
    <recommendedName>
        <fullName evidence="3">DUF2199 domain-containing protein</fullName>
    </recommendedName>
</protein>
<sequence>MSYICSHCGKEHEEWPALTFNAPYAYYRLSNEDKNNIAELGSDHCIINYKNQTDLFIRATLIQKVNSHCNNLDYGIWVSLSEKSYNDYADNFDNENHITSYFGYLSNNIPGYEDTFIIHTTVNTRAGNERPEVVPHEGFEHPFVTDYYNGIEKDEAERRIADMSKSQ</sequence>
<dbReference type="EMBL" id="FOCL01000002">
    <property type="protein sequence ID" value="SEN18788.1"/>
    <property type="molecule type" value="Genomic_DNA"/>
</dbReference>
<dbReference type="OrthoDB" id="4404538at2"/>
<name>A0A1H8EJ28_9SPHI</name>
<accession>A0A1H8EJ28</accession>
<organism evidence="1 2">
    <name type="scientific">Mucilaginibacter gossypiicola</name>
    <dbReference type="NCBI Taxonomy" id="551995"/>
    <lineage>
        <taxon>Bacteria</taxon>
        <taxon>Pseudomonadati</taxon>
        <taxon>Bacteroidota</taxon>
        <taxon>Sphingobacteriia</taxon>
        <taxon>Sphingobacteriales</taxon>
        <taxon>Sphingobacteriaceae</taxon>
        <taxon>Mucilaginibacter</taxon>
    </lineage>
</organism>
<proteinExistence type="predicted"/>
<dbReference type="STRING" id="551995.SAMN05192574_102712"/>
<evidence type="ECO:0000313" key="1">
    <source>
        <dbReference type="EMBL" id="SEN18788.1"/>
    </source>
</evidence>
<keyword evidence="2" id="KW-1185">Reference proteome</keyword>
<dbReference type="Proteomes" id="UP000198942">
    <property type="component" value="Unassembled WGS sequence"/>
</dbReference>
<dbReference type="AlphaFoldDB" id="A0A1H8EJ28"/>
<dbReference type="InterPro" id="IPR018697">
    <property type="entry name" value="DUF2199"/>
</dbReference>
<evidence type="ECO:0008006" key="3">
    <source>
        <dbReference type="Google" id="ProtNLM"/>
    </source>
</evidence>
<dbReference type="RefSeq" id="WP_091210064.1">
    <property type="nucleotide sequence ID" value="NZ_FOCL01000002.1"/>
</dbReference>
<evidence type="ECO:0000313" key="2">
    <source>
        <dbReference type="Proteomes" id="UP000198942"/>
    </source>
</evidence>
<dbReference type="Pfam" id="PF09965">
    <property type="entry name" value="DUF2199"/>
    <property type="match status" value="1"/>
</dbReference>
<reference evidence="2" key="1">
    <citation type="submission" date="2016-10" db="EMBL/GenBank/DDBJ databases">
        <authorList>
            <person name="Varghese N."/>
            <person name="Submissions S."/>
        </authorList>
    </citation>
    <scope>NUCLEOTIDE SEQUENCE [LARGE SCALE GENOMIC DNA]</scope>
    <source>
        <strain evidence="2">Gh-48</strain>
    </source>
</reference>